<accession>A0ABU6TTF5</accession>
<keyword evidence="3" id="KW-1185">Reference proteome</keyword>
<proteinExistence type="predicted"/>
<evidence type="ECO:0000313" key="2">
    <source>
        <dbReference type="EMBL" id="MED6152076.1"/>
    </source>
</evidence>
<keyword evidence="1" id="KW-1133">Transmembrane helix</keyword>
<sequence>PVAQATWNVAYAALMLHKQQLAEKTMLHTHHMRLRMQHCVASSVACLLNVVACATCTLAAPKLKARSGISSHVA</sequence>
<keyword evidence="1" id="KW-0472">Membrane</keyword>
<evidence type="ECO:0000256" key="1">
    <source>
        <dbReference type="SAM" id="Phobius"/>
    </source>
</evidence>
<evidence type="ECO:0000313" key="3">
    <source>
        <dbReference type="Proteomes" id="UP001341840"/>
    </source>
</evidence>
<protein>
    <submittedName>
        <fullName evidence="2">Uncharacterized protein</fullName>
    </submittedName>
</protein>
<dbReference type="Proteomes" id="UP001341840">
    <property type="component" value="Unassembled WGS sequence"/>
</dbReference>
<comment type="caution">
    <text evidence="2">The sequence shown here is derived from an EMBL/GenBank/DDBJ whole genome shotgun (WGS) entry which is preliminary data.</text>
</comment>
<reference evidence="2 3" key="1">
    <citation type="journal article" date="2023" name="Plants (Basel)">
        <title>Bridging the Gap: Combining Genomics and Transcriptomics Approaches to Understand Stylosanthes scabra, an Orphan Legume from the Brazilian Caatinga.</title>
        <authorList>
            <person name="Ferreira-Neto J.R.C."/>
            <person name="da Silva M.D."/>
            <person name="Binneck E."/>
            <person name="de Melo N.F."/>
            <person name="da Silva R.H."/>
            <person name="de Melo A.L.T.M."/>
            <person name="Pandolfi V."/>
            <person name="Bustamante F.O."/>
            <person name="Brasileiro-Vidal A.C."/>
            <person name="Benko-Iseppon A.M."/>
        </authorList>
    </citation>
    <scope>NUCLEOTIDE SEQUENCE [LARGE SCALE GENOMIC DNA]</scope>
    <source>
        <tissue evidence="2">Leaves</tissue>
    </source>
</reference>
<feature type="transmembrane region" description="Helical" evidence="1">
    <location>
        <begin position="40"/>
        <end position="60"/>
    </location>
</feature>
<keyword evidence="1" id="KW-0812">Transmembrane</keyword>
<organism evidence="2 3">
    <name type="scientific">Stylosanthes scabra</name>
    <dbReference type="NCBI Taxonomy" id="79078"/>
    <lineage>
        <taxon>Eukaryota</taxon>
        <taxon>Viridiplantae</taxon>
        <taxon>Streptophyta</taxon>
        <taxon>Embryophyta</taxon>
        <taxon>Tracheophyta</taxon>
        <taxon>Spermatophyta</taxon>
        <taxon>Magnoliopsida</taxon>
        <taxon>eudicotyledons</taxon>
        <taxon>Gunneridae</taxon>
        <taxon>Pentapetalae</taxon>
        <taxon>rosids</taxon>
        <taxon>fabids</taxon>
        <taxon>Fabales</taxon>
        <taxon>Fabaceae</taxon>
        <taxon>Papilionoideae</taxon>
        <taxon>50 kb inversion clade</taxon>
        <taxon>dalbergioids sensu lato</taxon>
        <taxon>Dalbergieae</taxon>
        <taxon>Pterocarpus clade</taxon>
        <taxon>Stylosanthes</taxon>
    </lineage>
</organism>
<gene>
    <name evidence="2" type="ORF">PIB30_088545</name>
</gene>
<name>A0ABU6TTF5_9FABA</name>
<dbReference type="EMBL" id="JASCZI010092232">
    <property type="protein sequence ID" value="MED6152076.1"/>
    <property type="molecule type" value="Genomic_DNA"/>
</dbReference>
<feature type="non-terminal residue" evidence="2">
    <location>
        <position position="1"/>
    </location>
</feature>